<dbReference type="InterPro" id="IPR052171">
    <property type="entry name" value="NHEJ_LigD"/>
</dbReference>
<dbReference type="Gene3D" id="3.90.920.10">
    <property type="entry name" value="DNA primase, PRIM domain"/>
    <property type="match status" value="1"/>
</dbReference>
<dbReference type="AlphaFoldDB" id="A0AAQ1HPA1"/>
<sequence>MKKPATDPEERGERVAGIVITHPERVIDAASGLRKLDLARYYERAAERILPWLDDRPVSLLRAPDGVGGEVFFQRHAPHTEMAGVEQLDPGLDPGHAPLLRIASARALAGAAQMGVVELHTWNARVDDLEHPDRFVLDLDPDPSLPWARMIEATRRILALLEELELASFLKTSGGKGMHILVPLERRHGWEEVRDFTHAITRHMAQRMPERFSAVSGPKNRVGRIFVDYLRNSRGASTVCAWSVRAREGLPVSVPVAPEELERLRGANAWTLQNIDERLALRDGDDPWATWGDVRQRLTQRMWRQLGEE</sequence>
<dbReference type="EMBL" id="FOLS01000015">
    <property type="protein sequence ID" value="SFD03583.1"/>
    <property type="molecule type" value="Genomic_DNA"/>
</dbReference>
<comment type="caution">
    <text evidence="2">The sequence shown here is derived from an EMBL/GenBank/DDBJ whole genome shotgun (WGS) entry which is preliminary data.</text>
</comment>
<feature type="domain" description="DNA ligase D polymerase" evidence="1">
    <location>
        <begin position="35"/>
        <end position="288"/>
    </location>
</feature>
<dbReference type="NCBIfam" id="TIGR02778">
    <property type="entry name" value="ligD_pol"/>
    <property type="match status" value="1"/>
</dbReference>
<evidence type="ECO:0000313" key="2">
    <source>
        <dbReference type="EMBL" id="SFD03583.1"/>
    </source>
</evidence>
<name>A0AAQ1HPA1_9PSED</name>
<dbReference type="InterPro" id="IPR014145">
    <property type="entry name" value="LigD_pol_dom"/>
</dbReference>
<gene>
    <name evidence="2" type="ORF">SAMN05216577_11518</name>
</gene>
<accession>A0AAQ1HPA1</accession>
<reference evidence="2 3" key="1">
    <citation type="submission" date="2016-10" db="EMBL/GenBank/DDBJ databases">
        <authorList>
            <person name="Varghese N."/>
            <person name="Submissions S."/>
        </authorList>
    </citation>
    <scope>NUCLEOTIDE SEQUENCE [LARGE SCALE GENOMIC DNA]</scope>
    <source>
        <strain evidence="2 3">LMG 18378</strain>
    </source>
</reference>
<dbReference type="InterPro" id="IPR033651">
    <property type="entry name" value="PaeLigD_Pol-like"/>
</dbReference>
<dbReference type="PANTHER" id="PTHR42705">
    <property type="entry name" value="BIFUNCTIONAL NON-HOMOLOGOUS END JOINING PROTEIN LIGD"/>
    <property type="match status" value="1"/>
</dbReference>
<organism evidence="2 3">
    <name type="scientific">Pseudomonas citronellolis</name>
    <dbReference type="NCBI Taxonomy" id="53408"/>
    <lineage>
        <taxon>Bacteria</taxon>
        <taxon>Pseudomonadati</taxon>
        <taxon>Pseudomonadota</taxon>
        <taxon>Gammaproteobacteria</taxon>
        <taxon>Pseudomonadales</taxon>
        <taxon>Pseudomonadaceae</taxon>
        <taxon>Pseudomonas</taxon>
    </lineage>
</organism>
<evidence type="ECO:0000313" key="3">
    <source>
        <dbReference type="Proteomes" id="UP000183385"/>
    </source>
</evidence>
<dbReference type="Pfam" id="PF21686">
    <property type="entry name" value="LigD_Prim-Pol"/>
    <property type="match status" value="1"/>
</dbReference>
<keyword evidence="3" id="KW-1185">Reference proteome</keyword>
<dbReference type="PANTHER" id="PTHR42705:SF2">
    <property type="entry name" value="BIFUNCTIONAL NON-HOMOLOGOUS END JOINING PROTEIN LIGD"/>
    <property type="match status" value="1"/>
</dbReference>
<dbReference type="CDD" id="cd04862">
    <property type="entry name" value="PaeLigD_Pol_like"/>
    <property type="match status" value="1"/>
</dbReference>
<protein>
    <submittedName>
        <fullName evidence="2">Bifunctional non-homologous end joining protein LigD</fullName>
    </submittedName>
</protein>
<proteinExistence type="predicted"/>
<evidence type="ECO:0000259" key="1">
    <source>
        <dbReference type="Pfam" id="PF21686"/>
    </source>
</evidence>
<dbReference type="Proteomes" id="UP000183385">
    <property type="component" value="Unassembled WGS sequence"/>
</dbReference>